<keyword evidence="1" id="KW-0813">Transport</keyword>
<keyword evidence="4" id="KW-1185">Reference proteome</keyword>
<dbReference type="Proteomes" id="UP000001568">
    <property type="component" value="Chromosome 14"/>
</dbReference>
<evidence type="ECO:0000256" key="2">
    <source>
        <dbReference type="SAM" id="MobiDB-lite"/>
    </source>
</evidence>
<sequence>MSTRRPTTRARADDGFARDDDEDDGAHDDVAANTIVVYTKPGCCLCDGLKDKLDAAVDAAARAPPGASLECLRDFALCVRDVSTNAAWAESYAGSVPRVFVRVAVDAASTERSSVVSREFARPPPKRAAARVAEDLASLVRRACAPARAGWTVVTTTAWDAPSSSF</sequence>
<organism evidence="3 4">
    <name type="scientific">Ostreococcus lucimarinus (strain CCE9901)</name>
    <dbReference type="NCBI Taxonomy" id="436017"/>
    <lineage>
        <taxon>Eukaryota</taxon>
        <taxon>Viridiplantae</taxon>
        <taxon>Chlorophyta</taxon>
        <taxon>Mamiellophyceae</taxon>
        <taxon>Mamiellales</taxon>
        <taxon>Bathycoccaceae</taxon>
        <taxon>Ostreococcus</taxon>
    </lineage>
</organism>
<dbReference type="HOGENOM" id="CLU_1605449_0_0_1"/>
<dbReference type="Gramene" id="ABO99830">
    <property type="protein sequence ID" value="ABO99830"/>
    <property type="gene ID" value="OSTLU_27670"/>
</dbReference>
<dbReference type="PANTHER" id="PTHR33558:SF1">
    <property type="entry name" value="GLUTAREDOXIN-LIKE PROTEIN C5ORF63 HOMOLOG"/>
    <property type="match status" value="1"/>
</dbReference>
<dbReference type="GeneID" id="5005255"/>
<keyword evidence="1" id="KW-0249">Electron transport</keyword>
<dbReference type="AlphaFoldDB" id="A4S7Z3"/>
<name>A4S7Z3_OSTLU</name>
<dbReference type="RefSeq" id="XP_001421537.1">
    <property type="nucleotide sequence ID" value="XM_001421500.1"/>
</dbReference>
<dbReference type="EMBL" id="CP000594">
    <property type="protein sequence ID" value="ABO99830.1"/>
    <property type="molecule type" value="Genomic_DNA"/>
</dbReference>
<dbReference type="InterPro" id="IPR036249">
    <property type="entry name" value="Thioredoxin-like_sf"/>
</dbReference>
<dbReference type="OMA" id="KIECALE"/>
<evidence type="ECO:0000256" key="1">
    <source>
        <dbReference type="RuleBase" id="RU363082"/>
    </source>
</evidence>
<comment type="similarity">
    <text evidence="1">Belongs to the glutaredoxin family.</text>
</comment>
<evidence type="ECO:0000313" key="3">
    <source>
        <dbReference type="EMBL" id="ABO99830.1"/>
    </source>
</evidence>
<dbReference type="Gene3D" id="3.40.30.10">
    <property type="entry name" value="Glutaredoxin"/>
    <property type="match status" value="1"/>
</dbReference>
<dbReference type="PANTHER" id="PTHR33558">
    <property type="entry name" value="GLUTAREDOXIN-LIKE PROTEIN C5ORF63 HOMOLOG"/>
    <property type="match status" value="1"/>
</dbReference>
<dbReference type="OrthoDB" id="2016230at2759"/>
<feature type="region of interest" description="Disordered" evidence="2">
    <location>
        <begin position="1"/>
        <end position="26"/>
    </location>
</feature>
<dbReference type="eggNOG" id="ENOG502S0KV">
    <property type="taxonomic scope" value="Eukaryota"/>
</dbReference>
<dbReference type="InterPro" id="IPR052565">
    <property type="entry name" value="Glutaredoxin-like_YDR286C"/>
</dbReference>
<dbReference type="SUPFAM" id="SSF52833">
    <property type="entry name" value="Thioredoxin-like"/>
    <property type="match status" value="1"/>
</dbReference>
<accession>A4S7Z3</accession>
<proteinExistence type="inferred from homology"/>
<gene>
    <name evidence="3" type="ORF">OSTLU_27670</name>
</gene>
<dbReference type="InterPro" id="IPR008554">
    <property type="entry name" value="Glutaredoxin-like"/>
</dbReference>
<dbReference type="Pfam" id="PF05768">
    <property type="entry name" value="Glrx-like"/>
    <property type="match status" value="1"/>
</dbReference>
<evidence type="ECO:0000313" key="4">
    <source>
        <dbReference type="Proteomes" id="UP000001568"/>
    </source>
</evidence>
<protein>
    <recommendedName>
        <fullName evidence="1">Glutaredoxin-like protein</fullName>
    </recommendedName>
</protein>
<reference evidence="3 4" key="1">
    <citation type="journal article" date="2007" name="Proc. Natl. Acad. Sci. U.S.A.">
        <title>The tiny eukaryote Ostreococcus provides genomic insights into the paradox of plankton speciation.</title>
        <authorList>
            <person name="Palenik B."/>
            <person name="Grimwood J."/>
            <person name="Aerts A."/>
            <person name="Rouze P."/>
            <person name="Salamov A."/>
            <person name="Putnam N."/>
            <person name="Dupont C."/>
            <person name="Jorgensen R."/>
            <person name="Derelle E."/>
            <person name="Rombauts S."/>
            <person name="Zhou K."/>
            <person name="Otillar R."/>
            <person name="Merchant S.S."/>
            <person name="Podell S."/>
            <person name="Gaasterland T."/>
            <person name="Napoli C."/>
            <person name="Gendler K."/>
            <person name="Manuell A."/>
            <person name="Tai V."/>
            <person name="Vallon O."/>
            <person name="Piganeau G."/>
            <person name="Jancek S."/>
            <person name="Heijde M."/>
            <person name="Jabbari K."/>
            <person name="Bowler C."/>
            <person name="Lohr M."/>
            <person name="Robbens S."/>
            <person name="Werner G."/>
            <person name="Dubchak I."/>
            <person name="Pazour G.J."/>
            <person name="Ren Q."/>
            <person name="Paulsen I."/>
            <person name="Delwiche C."/>
            <person name="Schmutz J."/>
            <person name="Rokhsar D."/>
            <person name="Van de Peer Y."/>
            <person name="Moreau H."/>
            <person name="Grigoriev I.V."/>
        </authorList>
    </citation>
    <scope>NUCLEOTIDE SEQUENCE [LARGE SCALE GENOMIC DNA]</scope>
    <source>
        <strain evidence="3 4">CCE9901</strain>
    </source>
</reference>
<dbReference type="KEGG" id="olu:OSTLU_27670"/>